<dbReference type="Proteomes" id="UP000247233">
    <property type="component" value="Unassembled WGS sequence"/>
</dbReference>
<dbReference type="Gene3D" id="1.20.120.1020">
    <property type="entry name" value="Prion-inhibition and propagation, HeLo domain"/>
    <property type="match status" value="1"/>
</dbReference>
<dbReference type="AlphaFoldDB" id="A0A317WWC8"/>
<reference evidence="3 4" key="1">
    <citation type="submission" date="2016-12" db="EMBL/GenBank/DDBJ databases">
        <title>The genomes of Aspergillus section Nigri reveals drivers in fungal speciation.</title>
        <authorList>
            <consortium name="DOE Joint Genome Institute"/>
            <person name="Vesth T.C."/>
            <person name="Nybo J."/>
            <person name="Theobald S."/>
            <person name="Brandl J."/>
            <person name="Frisvad J.C."/>
            <person name="Nielsen K.F."/>
            <person name="Lyhne E.K."/>
            <person name="Kogle M.E."/>
            <person name="Kuo A."/>
            <person name="Riley R."/>
            <person name="Clum A."/>
            <person name="Nolan M."/>
            <person name="Lipzen A."/>
            <person name="Salamov A."/>
            <person name="Henrissat B."/>
            <person name="Wiebenga A."/>
            <person name="De Vries R.P."/>
            <person name="Grigoriev I.V."/>
            <person name="Mortensen U.H."/>
            <person name="Andersen M.R."/>
            <person name="Baker S.E."/>
        </authorList>
    </citation>
    <scope>NUCLEOTIDE SEQUENCE [LARGE SCALE GENOMIC DNA]</scope>
    <source>
        <strain evidence="3 4">CBS 117.55</strain>
    </source>
</reference>
<feature type="domain" description="Prion-inhibition and propagation HeLo" evidence="2">
    <location>
        <begin position="7"/>
        <end position="59"/>
    </location>
</feature>
<dbReference type="RefSeq" id="XP_025403032.1">
    <property type="nucleotide sequence ID" value="XM_025538090.1"/>
</dbReference>
<dbReference type="VEuPathDB" id="FungiDB:BO70DRAFT_136457"/>
<evidence type="ECO:0000313" key="3">
    <source>
        <dbReference type="EMBL" id="PWY90201.1"/>
    </source>
</evidence>
<sequence length="116" mass="12648">MDPISFAITIASVGPIFQTCLAEYECIQQVLSTADSASGMDLGFRIQRMRLQLWGRSRGDIPLSSFLPMDTRRQFTPAIGVCLCPPPRCSSIAAHQSPNDHRSGISVQRTAEPDPG</sequence>
<dbReference type="InterPro" id="IPR029498">
    <property type="entry name" value="HeLo_dom"/>
</dbReference>
<dbReference type="OrthoDB" id="20872at2759"/>
<organism evidence="3 4">
    <name type="scientific">Aspergillus heteromorphus CBS 117.55</name>
    <dbReference type="NCBI Taxonomy" id="1448321"/>
    <lineage>
        <taxon>Eukaryota</taxon>
        <taxon>Fungi</taxon>
        <taxon>Dikarya</taxon>
        <taxon>Ascomycota</taxon>
        <taxon>Pezizomycotina</taxon>
        <taxon>Eurotiomycetes</taxon>
        <taxon>Eurotiomycetidae</taxon>
        <taxon>Eurotiales</taxon>
        <taxon>Aspergillaceae</taxon>
        <taxon>Aspergillus</taxon>
        <taxon>Aspergillus subgen. Circumdati</taxon>
    </lineage>
</organism>
<name>A0A317WWC8_9EURO</name>
<evidence type="ECO:0000313" key="4">
    <source>
        <dbReference type="Proteomes" id="UP000247233"/>
    </source>
</evidence>
<proteinExistence type="predicted"/>
<comment type="caution">
    <text evidence="3">The sequence shown here is derived from an EMBL/GenBank/DDBJ whole genome shotgun (WGS) entry which is preliminary data.</text>
</comment>
<accession>A0A317WWC8</accession>
<dbReference type="Pfam" id="PF14479">
    <property type="entry name" value="HeLo"/>
    <property type="match status" value="1"/>
</dbReference>
<feature type="region of interest" description="Disordered" evidence="1">
    <location>
        <begin position="93"/>
        <end position="116"/>
    </location>
</feature>
<keyword evidence="4" id="KW-1185">Reference proteome</keyword>
<gene>
    <name evidence="3" type="ORF">BO70DRAFT_136457</name>
</gene>
<evidence type="ECO:0000256" key="1">
    <source>
        <dbReference type="SAM" id="MobiDB-lite"/>
    </source>
</evidence>
<dbReference type="EMBL" id="MSFL01000003">
    <property type="protein sequence ID" value="PWY90201.1"/>
    <property type="molecule type" value="Genomic_DNA"/>
</dbReference>
<dbReference type="InterPro" id="IPR038305">
    <property type="entry name" value="HeLo_sf"/>
</dbReference>
<dbReference type="GeneID" id="37060327"/>
<evidence type="ECO:0000259" key="2">
    <source>
        <dbReference type="Pfam" id="PF14479"/>
    </source>
</evidence>
<protein>
    <recommendedName>
        <fullName evidence="2">Prion-inhibition and propagation HeLo domain-containing protein</fullName>
    </recommendedName>
</protein>